<gene>
    <name evidence="2" type="ORF">J4709_06405</name>
</gene>
<dbReference type="Pfam" id="PF00300">
    <property type="entry name" value="His_Phos_1"/>
    <property type="match status" value="1"/>
</dbReference>
<keyword evidence="3" id="KW-1185">Reference proteome</keyword>
<sequence>MVPARNPPVPESPCQESRAHQIAGRTCEPAPTGILGRRAHRGGTLRPGARVTTLYLARHGETVWHEENRYAGVSDVALSERGRRQAAALGRWAAGREIGAVWASPLGRARGTAAPAANALGLPLKVDTDLSELDFGTAEGRILAEMPADEVAAFRADPARSPFPGAEDPVKAAARGAAVLRHIADAEPGARVLVVTHSTLLRLTLCELLGVPLPAYRRVLPRVRNCAITELDLSGGTAALIAYNLPTGDE</sequence>
<dbReference type="EMBL" id="JAGEPF010000004">
    <property type="protein sequence ID" value="MBO2457200.1"/>
    <property type="molecule type" value="Genomic_DNA"/>
</dbReference>
<dbReference type="PANTHER" id="PTHR48100">
    <property type="entry name" value="BROAD-SPECIFICITY PHOSPHATASE YOR283W-RELATED"/>
    <property type="match status" value="1"/>
</dbReference>
<dbReference type="SUPFAM" id="SSF53254">
    <property type="entry name" value="Phosphoglycerate mutase-like"/>
    <property type="match status" value="1"/>
</dbReference>
<comment type="caution">
    <text evidence="2">The sequence shown here is derived from an EMBL/GenBank/DDBJ whole genome shotgun (WGS) entry which is preliminary data.</text>
</comment>
<feature type="compositionally biased region" description="Pro residues" evidence="1">
    <location>
        <begin position="1"/>
        <end position="11"/>
    </location>
</feature>
<name>A0ABS3RKD9_9ACTN</name>
<organism evidence="2 3">
    <name type="scientific">Actinomadura violacea</name>
    <dbReference type="NCBI Taxonomy" id="2819934"/>
    <lineage>
        <taxon>Bacteria</taxon>
        <taxon>Bacillati</taxon>
        <taxon>Actinomycetota</taxon>
        <taxon>Actinomycetes</taxon>
        <taxon>Streptosporangiales</taxon>
        <taxon>Thermomonosporaceae</taxon>
        <taxon>Actinomadura</taxon>
    </lineage>
</organism>
<evidence type="ECO:0000313" key="2">
    <source>
        <dbReference type="EMBL" id="MBO2457200.1"/>
    </source>
</evidence>
<dbReference type="InterPro" id="IPR029033">
    <property type="entry name" value="His_PPase_superfam"/>
</dbReference>
<feature type="region of interest" description="Disordered" evidence="1">
    <location>
        <begin position="1"/>
        <end position="43"/>
    </location>
</feature>
<dbReference type="CDD" id="cd07067">
    <property type="entry name" value="HP_PGM_like"/>
    <property type="match status" value="1"/>
</dbReference>
<evidence type="ECO:0000256" key="1">
    <source>
        <dbReference type="SAM" id="MobiDB-lite"/>
    </source>
</evidence>
<dbReference type="SMART" id="SM00855">
    <property type="entry name" value="PGAM"/>
    <property type="match status" value="1"/>
</dbReference>
<reference evidence="2 3" key="1">
    <citation type="submission" date="2021-03" db="EMBL/GenBank/DDBJ databases">
        <title>Actinomadura violae sp. nov., isolated from lichen in Thailand.</title>
        <authorList>
            <person name="Kanchanasin P."/>
            <person name="Saeng-In P."/>
            <person name="Phongsopitanun W."/>
            <person name="Yuki M."/>
            <person name="Kudo T."/>
            <person name="Ohkuma M."/>
            <person name="Tanasupawat S."/>
        </authorList>
    </citation>
    <scope>NUCLEOTIDE SEQUENCE [LARGE SCALE GENOMIC DNA]</scope>
    <source>
        <strain evidence="2 3">LCR2-06</strain>
    </source>
</reference>
<dbReference type="Proteomes" id="UP000680206">
    <property type="component" value="Unassembled WGS sequence"/>
</dbReference>
<dbReference type="InterPro" id="IPR050275">
    <property type="entry name" value="PGM_Phosphatase"/>
</dbReference>
<proteinExistence type="predicted"/>
<dbReference type="PANTHER" id="PTHR48100:SF1">
    <property type="entry name" value="HISTIDINE PHOSPHATASE FAMILY PROTEIN-RELATED"/>
    <property type="match status" value="1"/>
</dbReference>
<protein>
    <submittedName>
        <fullName evidence="2">Histidine phosphatase family protein</fullName>
    </submittedName>
</protein>
<accession>A0ABS3RKD9</accession>
<dbReference type="InterPro" id="IPR013078">
    <property type="entry name" value="His_Pase_superF_clade-1"/>
</dbReference>
<evidence type="ECO:0000313" key="3">
    <source>
        <dbReference type="Proteomes" id="UP000680206"/>
    </source>
</evidence>
<dbReference type="Gene3D" id="3.40.50.1240">
    <property type="entry name" value="Phosphoglycerate mutase-like"/>
    <property type="match status" value="1"/>
</dbReference>